<keyword evidence="4" id="KW-1185">Reference proteome</keyword>
<name>A0A443I6G8_BYSSP</name>
<evidence type="ECO:0000313" key="4">
    <source>
        <dbReference type="Proteomes" id="UP000283841"/>
    </source>
</evidence>
<gene>
    <name evidence="3" type="ORF">C8Q69DRAFT_33297</name>
</gene>
<protein>
    <recommendedName>
        <fullName evidence="2">F5/8 type C domain-containing protein</fullName>
    </recommendedName>
</protein>
<dbReference type="Proteomes" id="UP000283841">
    <property type="component" value="Unassembled WGS sequence"/>
</dbReference>
<sequence length="444" mass="50315">MDYAINWPLLASEDRSILHRLTADIGYPQELRKLKRLTAKAVSAHNYAMNIVAASEMRWQGLVKSELFKGMSDRALITEGARTIGVRELAKSLRVESEDTWYAAHEVRLKTASSNAPILTRPKPDLYIALPTFEEDKVPRGFARSPIMRNFCAAKLQLLADKKGLLSSPLSRIIGKRSKEKGRLCFPCVVLEAKHHEVKQSSVENCYCQAANGAACALALLHNLTGKYIASDFKRDARPVVTITLNGHQARVWIAGIKSTKNASETIATEKGSQLREFTRVRYHMQCMWKGDIHFEDPMMELICIIDNLENWINEDFRPWVSGYLGRHYHETGLRGESGGETEGLGADDEETGSNFEDSDSESSEEYDDTDEEENEWDENWIAPEGESEESDSEYEMDSDDYEEYLRDFNRADSLMEQLSLDHSAKSTTKVSHKFIQARNDRGL</sequence>
<organism evidence="3 4">
    <name type="scientific">Byssochlamys spectabilis</name>
    <name type="common">Paecilomyces variotii</name>
    <dbReference type="NCBI Taxonomy" id="264951"/>
    <lineage>
        <taxon>Eukaryota</taxon>
        <taxon>Fungi</taxon>
        <taxon>Dikarya</taxon>
        <taxon>Ascomycota</taxon>
        <taxon>Pezizomycotina</taxon>
        <taxon>Eurotiomycetes</taxon>
        <taxon>Eurotiomycetidae</taxon>
        <taxon>Eurotiales</taxon>
        <taxon>Thermoascaceae</taxon>
        <taxon>Paecilomyces</taxon>
    </lineage>
</organism>
<proteinExistence type="predicted"/>
<dbReference type="InterPro" id="IPR000421">
    <property type="entry name" value="FA58C"/>
</dbReference>
<dbReference type="EMBL" id="RCNU01000001">
    <property type="protein sequence ID" value="RWQ99693.1"/>
    <property type="molecule type" value="Genomic_DNA"/>
</dbReference>
<feature type="compositionally biased region" description="Acidic residues" evidence="1">
    <location>
        <begin position="386"/>
        <end position="402"/>
    </location>
</feature>
<evidence type="ECO:0000256" key="1">
    <source>
        <dbReference type="SAM" id="MobiDB-lite"/>
    </source>
</evidence>
<feature type="compositionally biased region" description="Acidic residues" evidence="1">
    <location>
        <begin position="346"/>
        <end position="379"/>
    </location>
</feature>
<feature type="region of interest" description="Disordered" evidence="1">
    <location>
        <begin position="333"/>
        <end position="402"/>
    </location>
</feature>
<reference evidence="3 4" key="1">
    <citation type="journal article" date="2018" name="Front. Microbiol.">
        <title>Genomic and genetic insights into a cosmopolitan fungus, Paecilomyces variotii (Eurotiales).</title>
        <authorList>
            <person name="Urquhart A.S."/>
            <person name="Mondo S.J."/>
            <person name="Makela M.R."/>
            <person name="Hane J.K."/>
            <person name="Wiebenga A."/>
            <person name="He G."/>
            <person name="Mihaltcheva S."/>
            <person name="Pangilinan J."/>
            <person name="Lipzen A."/>
            <person name="Barry K."/>
            <person name="de Vries R.P."/>
            <person name="Grigoriev I.V."/>
            <person name="Idnurm A."/>
        </authorList>
    </citation>
    <scope>NUCLEOTIDE SEQUENCE [LARGE SCALE GENOMIC DNA]</scope>
    <source>
        <strain evidence="3 4">CBS 101075</strain>
    </source>
</reference>
<accession>A0A443I6G8</accession>
<dbReference type="VEuPathDB" id="FungiDB:C8Q69DRAFT_33297"/>
<comment type="caution">
    <text evidence="3">The sequence shown here is derived from an EMBL/GenBank/DDBJ whole genome shotgun (WGS) entry which is preliminary data.</text>
</comment>
<evidence type="ECO:0000259" key="2">
    <source>
        <dbReference type="PROSITE" id="PS50022"/>
    </source>
</evidence>
<dbReference type="PROSITE" id="PS50022">
    <property type="entry name" value="FA58C_3"/>
    <property type="match status" value="1"/>
</dbReference>
<dbReference type="AlphaFoldDB" id="A0A443I6G8"/>
<dbReference type="RefSeq" id="XP_028489338.1">
    <property type="nucleotide sequence ID" value="XM_028627492.1"/>
</dbReference>
<evidence type="ECO:0000313" key="3">
    <source>
        <dbReference type="EMBL" id="RWQ99693.1"/>
    </source>
</evidence>
<feature type="domain" description="F5/8 type C" evidence="2">
    <location>
        <begin position="1"/>
        <end position="114"/>
    </location>
</feature>
<feature type="region of interest" description="Disordered" evidence="1">
    <location>
        <begin position="423"/>
        <end position="444"/>
    </location>
</feature>
<dbReference type="STRING" id="264951.A0A443I6G8"/>
<dbReference type="GeneID" id="39596769"/>